<accession>A0A5M6CXN3</accession>
<keyword evidence="3" id="KW-1185">Reference proteome</keyword>
<name>A0A5M6CXN3_9BACT</name>
<gene>
    <name evidence="2" type="ORF">FYK55_24940</name>
</gene>
<proteinExistence type="predicted"/>
<evidence type="ECO:0000313" key="2">
    <source>
        <dbReference type="EMBL" id="KAA5539170.1"/>
    </source>
</evidence>
<dbReference type="AlphaFoldDB" id="A0A5M6CXN3"/>
<organism evidence="2 3">
    <name type="scientific">Roseiconus nitratireducens</name>
    <dbReference type="NCBI Taxonomy" id="2605748"/>
    <lineage>
        <taxon>Bacteria</taxon>
        <taxon>Pseudomonadati</taxon>
        <taxon>Planctomycetota</taxon>
        <taxon>Planctomycetia</taxon>
        <taxon>Pirellulales</taxon>
        <taxon>Pirellulaceae</taxon>
        <taxon>Roseiconus</taxon>
    </lineage>
</organism>
<evidence type="ECO:0000256" key="1">
    <source>
        <dbReference type="SAM" id="MobiDB-lite"/>
    </source>
</evidence>
<dbReference type="RefSeq" id="WP_150079363.1">
    <property type="nucleotide sequence ID" value="NZ_VWOX01000021.1"/>
</dbReference>
<sequence>MSALILSGWKGPLLLRAFILHRKPAPLPGRAAAKVVLSRVNDRFTAVSASQIWDEKREEHGSQQQEAQHGSDTKKAGMNGKKQGMRASSAAGLRPQETLTRAWNCIVTRYPENAANVDLVVDAASAWQARPATSVAFGTGAMAASGPERL</sequence>
<evidence type="ECO:0000313" key="3">
    <source>
        <dbReference type="Proteomes" id="UP000324479"/>
    </source>
</evidence>
<dbReference type="EMBL" id="VWOX01000021">
    <property type="protein sequence ID" value="KAA5539170.1"/>
    <property type="molecule type" value="Genomic_DNA"/>
</dbReference>
<feature type="region of interest" description="Disordered" evidence="1">
    <location>
        <begin position="51"/>
        <end position="93"/>
    </location>
</feature>
<comment type="caution">
    <text evidence="2">The sequence shown here is derived from an EMBL/GenBank/DDBJ whole genome shotgun (WGS) entry which is preliminary data.</text>
</comment>
<dbReference type="Proteomes" id="UP000324479">
    <property type="component" value="Unassembled WGS sequence"/>
</dbReference>
<reference evidence="2 3" key="1">
    <citation type="submission" date="2019-08" db="EMBL/GenBank/DDBJ databases">
        <authorList>
            <person name="Dhanesh K."/>
            <person name="Kumar G."/>
            <person name="Sasikala C."/>
            <person name="Venkata Ramana C."/>
        </authorList>
    </citation>
    <scope>NUCLEOTIDE SEQUENCE [LARGE SCALE GENOMIC DNA]</scope>
    <source>
        <strain evidence="2 3">JC645</strain>
    </source>
</reference>
<protein>
    <submittedName>
        <fullName evidence="2">Uncharacterized protein</fullName>
    </submittedName>
</protein>